<dbReference type="Gene3D" id="3.40.190.10">
    <property type="entry name" value="Periplasmic binding protein-like II"/>
    <property type="match status" value="2"/>
</dbReference>
<accession>A0A3D9HDZ5</accession>
<comment type="caution">
    <text evidence="3">The sequence shown here is derived from an EMBL/GenBank/DDBJ whole genome shotgun (WGS) entry which is preliminary data.</text>
</comment>
<evidence type="ECO:0000313" key="3">
    <source>
        <dbReference type="EMBL" id="RED47690.1"/>
    </source>
</evidence>
<organism evidence="3 4">
    <name type="scientific">Aestuariispira insulae</name>
    <dbReference type="NCBI Taxonomy" id="1461337"/>
    <lineage>
        <taxon>Bacteria</taxon>
        <taxon>Pseudomonadati</taxon>
        <taxon>Pseudomonadota</taxon>
        <taxon>Alphaproteobacteria</taxon>
        <taxon>Rhodospirillales</taxon>
        <taxon>Kiloniellaceae</taxon>
        <taxon>Aestuariispira</taxon>
    </lineage>
</organism>
<feature type="domain" description="Solute-binding protein family 3/N-terminal" evidence="2">
    <location>
        <begin position="33"/>
        <end position="261"/>
    </location>
</feature>
<proteinExistence type="predicted"/>
<sequence length="261" mass="29462">MVLNKYSLCLLPTLLGVFAPLLITGTALAECRELRVNGTNDWFPVMIREENTNNLSGILPDLAVEIGSQLDIQIIPQPQVSWKSLFLQMEQGELDVIMGVYWTQDRANRFLYSKPVLQDEVAIFVRKGREFPLQRLEDLVGRVGLRPQGGSYGESFDSFAKENLLFKHVPSRDRNKIMRMLASDVADYAVLGRFDGLEDIQSSGYQGEIVDLPWAVTSNGVHFLFSGHTECAGLVEDFNKEIGRMMKDGTIAKLEQKYIIR</sequence>
<dbReference type="SMART" id="SM00062">
    <property type="entry name" value="PBPb"/>
    <property type="match status" value="1"/>
</dbReference>
<evidence type="ECO:0000259" key="2">
    <source>
        <dbReference type="SMART" id="SM00062"/>
    </source>
</evidence>
<name>A0A3D9HDZ5_9PROT</name>
<gene>
    <name evidence="3" type="ORF">DFP90_10954</name>
</gene>
<evidence type="ECO:0000313" key="4">
    <source>
        <dbReference type="Proteomes" id="UP000256845"/>
    </source>
</evidence>
<protein>
    <submittedName>
        <fullName evidence="3">Amino acid ABC transporter substrate-binding protein (PAAT family)</fullName>
    </submittedName>
</protein>
<dbReference type="InterPro" id="IPR001638">
    <property type="entry name" value="Solute-binding_3/MltF_N"/>
</dbReference>
<dbReference type="PANTHER" id="PTHR35936:SF35">
    <property type="entry name" value="L-CYSTINE-BINDING PROTEIN TCYJ"/>
    <property type="match status" value="1"/>
</dbReference>
<dbReference type="EMBL" id="QRDW01000009">
    <property type="protein sequence ID" value="RED47690.1"/>
    <property type="molecule type" value="Genomic_DNA"/>
</dbReference>
<dbReference type="OrthoDB" id="7677520at2"/>
<reference evidence="3 4" key="1">
    <citation type="submission" date="2018-07" db="EMBL/GenBank/DDBJ databases">
        <title>Genomic Encyclopedia of Type Strains, Phase III (KMG-III): the genomes of soil and plant-associated and newly described type strains.</title>
        <authorList>
            <person name="Whitman W."/>
        </authorList>
    </citation>
    <scope>NUCLEOTIDE SEQUENCE [LARGE SCALE GENOMIC DNA]</scope>
    <source>
        <strain evidence="3 4">CECT 8488</strain>
    </source>
</reference>
<dbReference type="Proteomes" id="UP000256845">
    <property type="component" value="Unassembled WGS sequence"/>
</dbReference>
<dbReference type="Pfam" id="PF00497">
    <property type="entry name" value="SBP_bac_3"/>
    <property type="match status" value="1"/>
</dbReference>
<dbReference type="SUPFAM" id="SSF53850">
    <property type="entry name" value="Periplasmic binding protein-like II"/>
    <property type="match status" value="1"/>
</dbReference>
<dbReference type="AlphaFoldDB" id="A0A3D9HDZ5"/>
<dbReference type="PANTHER" id="PTHR35936">
    <property type="entry name" value="MEMBRANE-BOUND LYTIC MUREIN TRANSGLYCOSYLASE F"/>
    <property type="match status" value="1"/>
</dbReference>
<keyword evidence="4" id="KW-1185">Reference proteome</keyword>
<keyword evidence="1" id="KW-0732">Signal</keyword>
<evidence type="ECO:0000256" key="1">
    <source>
        <dbReference type="ARBA" id="ARBA00022729"/>
    </source>
</evidence>